<dbReference type="Gene3D" id="2.30.110.10">
    <property type="entry name" value="Electron Transport, Fmn-binding Protein, Chain A"/>
    <property type="match status" value="1"/>
</dbReference>
<protein>
    <submittedName>
        <fullName evidence="1">Pyridoxamine phosphate oxidase family protein</fullName>
    </submittedName>
</protein>
<name>A0A5J5EZH6_9PEZI</name>
<dbReference type="EMBL" id="VXIS01000069">
    <property type="protein sequence ID" value="KAA8908320.1"/>
    <property type="molecule type" value="Genomic_DNA"/>
</dbReference>
<dbReference type="PANTHER" id="PTHR39336:SF1">
    <property type="entry name" value="PYRIDOXAMINE PHOSPHATE OXIDASE FAMILY PROTEIN (AFU_ORTHOLOGUE AFUA_6G11440)"/>
    <property type="match status" value="1"/>
</dbReference>
<gene>
    <name evidence="1" type="ORF">FN846DRAFT_663097</name>
</gene>
<dbReference type="InParanoid" id="A0A5J5EZH6"/>
<dbReference type="Proteomes" id="UP000326924">
    <property type="component" value="Unassembled WGS sequence"/>
</dbReference>
<evidence type="ECO:0000313" key="2">
    <source>
        <dbReference type="Proteomes" id="UP000326924"/>
    </source>
</evidence>
<dbReference type="InterPro" id="IPR012349">
    <property type="entry name" value="Split_barrel_FMN-bd"/>
</dbReference>
<proteinExistence type="predicted"/>
<dbReference type="OrthoDB" id="539398at2759"/>
<dbReference type="PANTHER" id="PTHR39336">
    <property type="entry name" value="PYRIDOXAMINE PHOSPHATE OXIDASE FAMILY PROTEIN (AFU_ORTHOLOGUE AFUA_6G11440)"/>
    <property type="match status" value="1"/>
</dbReference>
<reference evidence="1 2" key="1">
    <citation type="submission" date="2019-09" db="EMBL/GenBank/DDBJ databases">
        <title>Draft genome of the ectomycorrhizal ascomycete Sphaerosporella brunnea.</title>
        <authorList>
            <consortium name="DOE Joint Genome Institute"/>
            <person name="Benucci G.M."/>
            <person name="Marozzi G."/>
            <person name="Antonielli L."/>
            <person name="Sanchez S."/>
            <person name="Marco P."/>
            <person name="Wang X."/>
            <person name="Falini L.B."/>
            <person name="Barry K."/>
            <person name="Haridas S."/>
            <person name="Lipzen A."/>
            <person name="Labutti K."/>
            <person name="Grigoriev I.V."/>
            <person name="Murat C."/>
            <person name="Martin F."/>
            <person name="Albertini E."/>
            <person name="Donnini D."/>
            <person name="Bonito G."/>
        </authorList>
    </citation>
    <scope>NUCLEOTIDE SEQUENCE [LARGE SCALE GENOMIC DNA]</scope>
    <source>
        <strain evidence="1 2">Sb_GMNB300</strain>
    </source>
</reference>
<organism evidence="1 2">
    <name type="scientific">Sphaerosporella brunnea</name>
    <dbReference type="NCBI Taxonomy" id="1250544"/>
    <lineage>
        <taxon>Eukaryota</taxon>
        <taxon>Fungi</taxon>
        <taxon>Dikarya</taxon>
        <taxon>Ascomycota</taxon>
        <taxon>Pezizomycotina</taxon>
        <taxon>Pezizomycetes</taxon>
        <taxon>Pezizales</taxon>
        <taxon>Pyronemataceae</taxon>
        <taxon>Sphaerosporella</taxon>
    </lineage>
</organism>
<evidence type="ECO:0000313" key="1">
    <source>
        <dbReference type="EMBL" id="KAA8908320.1"/>
    </source>
</evidence>
<sequence>MVKFYDSIPPDLMEWCLQQHVFWTASAPMTGKHINVSPKGTWGCAFSFLGPNTAAYVDLTGSGCETIAHVYENGRITILFNSFDASPRILRLFCNAKVLEHDQPEFPEMIRKVGGEGLAGARAVILLDIFKVQTSCGYGVPVLAVASDAAEACFEGRKTLSNWATTKIAKGELQEYHRANNTHSLDGIPGMKSARRTSGETLQVIGNLKAWLRRITKCPDALLTGMALGVAAVGILSKRSLIAGLVSRAVARWM</sequence>
<keyword evidence="2" id="KW-1185">Reference proteome</keyword>
<comment type="caution">
    <text evidence="1">The sequence shown here is derived from an EMBL/GenBank/DDBJ whole genome shotgun (WGS) entry which is preliminary data.</text>
</comment>
<accession>A0A5J5EZH6</accession>
<dbReference type="AlphaFoldDB" id="A0A5J5EZH6"/>